<comment type="caution">
    <text evidence="2">The sequence shown here is derived from an EMBL/GenBank/DDBJ whole genome shotgun (WGS) entry which is preliminary data.</text>
</comment>
<keyword evidence="3" id="KW-1185">Reference proteome</keyword>
<evidence type="ECO:0000313" key="2">
    <source>
        <dbReference type="EMBL" id="KWV41911.1"/>
    </source>
</evidence>
<dbReference type="SUPFAM" id="SSF54593">
    <property type="entry name" value="Glyoxalase/Bleomycin resistance protein/Dihydroxybiphenyl dioxygenase"/>
    <property type="match status" value="1"/>
</dbReference>
<dbReference type="RefSeq" id="WP_062375199.1">
    <property type="nucleotide sequence ID" value="NZ_LNCD01000138.1"/>
</dbReference>
<evidence type="ECO:0000313" key="3">
    <source>
        <dbReference type="Proteomes" id="UP000068164"/>
    </source>
</evidence>
<name>A0A109J3Z2_9HYPH</name>
<accession>A0A109J3Z2</accession>
<dbReference type="Gene3D" id="3.10.180.10">
    <property type="entry name" value="2,3-Dihydroxybiphenyl 1,2-Dioxygenase, domain 1"/>
    <property type="match status" value="1"/>
</dbReference>
<dbReference type="Pfam" id="PF00903">
    <property type="entry name" value="Glyoxalase"/>
    <property type="match status" value="1"/>
</dbReference>
<sequence>MSEKRRVVAVIPCNNLVASEDFYGLLGFRRDPDSEDYGDYVILTDDGGAEIHLTKAAEDWLVPGKSPFGIYFYADNVEELAARLKGRLLYPPVKQPWGMFEFAVSDPDEHLVRVGRRID</sequence>
<dbReference type="InterPro" id="IPR004360">
    <property type="entry name" value="Glyas_Fos-R_dOase_dom"/>
</dbReference>
<dbReference type="AlphaFoldDB" id="A0A109J3Z2"/>
<dbReference type="Proteomes" id="UP000068164">
    <property type="component" value="Unassembled WGS sequence"/>
</dbReference>
<feature type="domain" description="Glyoxalase/fosfomycin resistance/dioxygenase" evidence="1">
    <location>
        <begin position="10"/>
        <end position="113"/>
    </location>
</feature>
<dbReference type="EMBL" id="LNCD01000138">
    <property type="protein sequence ID" value="KWV41911.1"/>
    <property type="molecule type" value="Genomic_DNA"/>
</dbReference>
<evidence type="ECO:0000259" key="1">
    <source>
        <dbReference type="Pfam" id="PF00903"/>
    </source>
</evidence>
<gene>
    <name evidence="2" type="ORF">AS026_22320</name>
</gene>
<protein>
    <recommendedName>
        <fullName evidence="1">Glyoxalase/fosfomycin resistance/dioxygenase domain-containing protein</fullName>
    </recommendedName>
</protein>
<organism evidence="2 3">
    <name type="scientific">Rhizobium altiplani</name>
    <dbReference type="NCBI Taxonomy" id="1864509"/>
    <lineage>
        <taxon>Bacteria</taxon>
        <taxon>Pseudomonadati</taxon>
        <taxon>Pseudomonadota</taxon>
        <taxon>Alphaproteobacteria</taxon>
        <taxon>Hyphomicrobiales</taxon>
        <taxon>Rhizobiaceae</taxon>
        <taxon>Rhizobium/Agrobacterium group</taxon>
        <taxon>Rhizobium</taxon>
    </lineage>
</organism>
<reference evidence="2 3" key="1">
    <citation type="submission" date="2015-11" db="EMBL/GenBank/DDBJ databases">
        <title>Draft Genome Sequence of the Strain BR 10423 (Rhizobium sp.) isolated from nodules of Mimosa pudica.</title>
        <authorList>
            <person name="Barauna A.C."/>
            <person name="Zilli J.E."/>
            <person name="Simoes-Araujo J.L."/>
            <person name="Reis V.M."/>
            <person name="James E.K."/>
            <person name="Reis F.B.Jr."/>
            <person name="Rouws L.F."/>
            <person name="Passos S.R."/>
            <person name="Gois S.R."/>
        </authorList>
    </citation>
    <scope>NUCLEOTIDE SEQUENCE [LARGE SCALE GENOMIC DNA]</scope>
    <source>
        <strain evidence="2 3">BR10423</strain>
    </source>
</reference>
<dbReference type="InterPro" id="IPR029068">
    <property type="entry name" value="Glyas_Bleomycin-R_OHBP_Dase"/>
</dbReference>
<proteinExistence type="predicted"/>
<dbReference type="OrthoDB" id="5951485at2"/>